<organism evidence="1 2">
    <name type="scientific">Rhizosphaericola mali</name>
    <dbReference type="NCBI Taxonomy" id="2545455"/>
    <lineage>
        <taxon>Bacteria</taxon>
        <taxon>Pseudomonadati</taxon>
        <taxon>Bacteroidota</taxon>
        <taxon>Chitinophagia</taxon>
        <taxon>Chitinophagales</taxon>
        <taxon>Chitinophagaceae</taxon>
        <taxon>Rhizosphaericola</taxon>
    </lineage>
</organism>
<dbReference type="RefSeq" id="WP_131329860.1">
    <property type="nucleotide sequence ID" value="NZ_CP044016.1"/>
</dbReference>
<keyword evidence="2" id="KW-1185">Reference proteome</keyword>
<protein>
    <submittedName>
        <fullName evidence="1">Uncharacterized protein</fullName>
    </submittedName>
</protein>
<reference evidence="1 2" key="1">
    <citation type="submission" date="2019-09" db="EMBL/GenBank/DDBJ databases">
        <title>Complete genome sequence of Arachidicoccus sp. B3-10 isolated from apple orchard soil.</title>
        <authorList>
            <person name="Kim H.S."/>
            <person name="Han K.-I."/>
            <person name="Suh M.K."/>
            <person name="Lee K.C."/>
            <person name="Eom M.K."/>
            <person name="Kim J.-S."/>
            <person name="Kang S.W."/>
            <person name="Sin Y."/>
            <person name="Lee J.-S."/>
        </authorList>
    </citation>
    <scope>NUCLEOTIDE SEQUENCE [LARGE SCALE GENOMIC DNA]</scope>
    <source>
        <strain evidence="1 2">B3-10</strain>
    </source>
</reference>
<dbReference type="EMBL" id="CP044016">
    <property type="protein sequence ID" value="QES88912.1"/>
    <property type="molecule type" value="Genomic_DNA"/>
</dbReference>
<accession>A0A5P2G515</accession>
<name>A0A5P2G515_9BACT</name>
<gene>
    <name evidence="1" type="ORF">E0W69_009660</name>
</gene>
<evidence type="ECO:0000313" key="2">
    <source>
        <dbReference type="Proteomes" id="UP000292424"/>
    </source>
</evidence>
<proteinExistence type="predicted"/>
<dbReference type="Proteomes" id="UP000292424">
    <property type="component" value="Chromosome"/>
</dbReference>
<evidence type="ECO:0000313" key="1">
    <source>
        <dbReference type="EMBL" id="QES88912.1"/>
    </source>
</evidence>
<sequence>MNNQYFWEKRTKPSKHWLVSTTPLLYSFRPKNISLVFLISLMDLRRDLPLLIEWTHPTFPSNKWSIRYPETSDQRTFFEFYTKELSTRMRLFPFVIKEHENIFLFFDCLQDKRDKGKKSNPCAYVFFHYPPRNDFIEMKSYLLLMSPFVVDFLRRTMGCRTIFCIPNNQVVLIPFLRNSIHKTDIQPPSTNFPFWKIGWY</sequence>
<dbReference type="AlphaFoldDB" id="A0A5P2G515"/>
<dbReference type="KEGG" id="arac:E0W69_009660"/>